<dbReference type="EMBL" id="CP002542">
    <property type="protein sequence ID" value="AEA44691.1"/>
    <property type="molecule type" value="Genomic_DNA"/>
</dbReference>
<reference evidence="11 12" key="1">
    <citation type="journal article" date="2011" name="Stand. Genomic Sci.">
        <title>Complete genome sequence of the gliding freshwater bacterium Fluviicola taffensis type strain (RW262).</title>
        <authorList>
            <person name="Woyke T."/>
            <person name="Chertkov O."/>
            <person name="Lapidus A."/>
            <person name="Nolan M."/>
            <person name="Lucas S."/>
            <person name="Del Rio T.G."/>
            <person name="Tice H."/>
            <person name="Cheng J.F."/>
            <person name="Tapia R."/>
            <person name="Han C."/>
            <person name="Goodwin L."/>
            <person name="Pitluck S."/>
            <person name="Liolios K."/>
            <person name="Pagani I."/>
            <person name="Ivanova N."/>
            <person name="Huntemann M."/>
            <person name="Mavromatis K."/>
            <person name="Mikhailova N."/>
            <person name="Pati A."/>
            <person name="Chen A."/>
            <person name="Palaniappan K."/>
            <person name="Land M."/>
            <person name="Hauser L."/>
            <person name="Brambilla E.M."/>
            <person name="Rohde M."/>
            <person name="Mwirichia R."/>
            <person name="Sikorski J."/>
            <person name="Tindall B.J."/>
            <person name="Goker M."/>
            <person name="Bristow J."/>
            <person name="Eisen J.A."/>
            <person name="Markowitz V."/>
            <person name="Hugenholtz P."/>
            <person name="Klenk H.P."/>
            <person name="Kyrpides N.C."/>
        </authorList>
    </citation>
    <scope>NUCLEOTIDE SEQUENCE [LARGE SCALE GENOMIC DNA]</scope>
    <source>
        <strain evidence="12">DSM 16823 / RW262 / RW262</strain>
    </source>
</reference>
<dbReference type="Proteomes" id="UP000007463">
    <property type="component" value="Chromosome"/>
</dbReference>
<accession>F2IG56</accession>
<dbReference type="STRING" id="755732.Fluta_2710"/>
<evidence type="ECO:0000256" key="6">
    <source>
        <dbReference type="ARBA" id="ARBA00023136"/>
    </source>
</evidence>
<feature type="chain" id="PRO_5003279843" evidence="9">
    <location>
        <begin position="20"/>
        <end position="748"/>
    </location>
</feature>
<dbReference type="InterPro" id="IPR037066">
    <property type="entry name" value="Plug_dom_sf"/>
</dbReference>
<keyword evidence="12" id="KW-1185">Reference proteome</keyword>
<keyword evidence="2 8" id="KW-0813">Transport</keyword>
<dbReference type="eggNOG" id="COG4771">
    <property type="taxonomic scope" value="Bacteria"/>
</dbReference>
<dbReference type="GO" id="GO:0015344">
    <property type="term" value="F:siderophore uptake transmembrane transporter activity"/>
    <property type="evidence" value="ECO:0007669"/>
    <property type="project" value="TreeGrafter"/>
</dbReference>
<evidence type="ECO:0000256" key="4">
    <source>
        <dbReference type="ARBA" id="ARBA00022692"/>
    </source>
</evidence>
<dbReference type="GO" id="GO:0009279">
    <property type="term" value="C:cell outer membrane"/>
    <property type="evidence" value="ECO:0007669"/>
    <property type="project" value="UniProtKB-SubCell"/>
</dbReference>
<evidence type="ECO:0000256" key="8">
    <source>
        <dbReference type="PROSITE-ProRule" id="PRU01360"/>
    </source>
</evidence>
<evidence type="ECO:0000256" key="1">
    <source>
        <dbReference type="ARBA" id="ARBA00004571"/>
    </source>
</evidence>
<dbReference type="PANTHER" id="PTHR30069:SF29">
    <property type="entry name" value="HEMOGLOBIN AND HEMOGLOBIN-HAPTOGLOBIN-BINDING PROTEIN 1-RELATED"/>
    <property type="match status" value="1"/>
</dbReference>
<keyword evidence="5 9" id="KW-0732">Signal</keyword>
<dbReference type="RefSeq" id="WP_013687460.1">
    <property type="nucleotide sequence ID" value="NC_015321.1"/>
</dbReference>
<evidence type="ECO:0000256" key="7">
    <source>
        <dbReference type="ARBA" id="ARBA00023237"/>
    </source>
</evidence>
<gene>
    <name evidence="11" type="ordered locus">Fluta_2710</name>
</gene>
<comment type="similarity">
    <text evidence="8">Belongs to the TonB-dependent receptor family.</text>
</comment>
<dbReference type="Pfam" id="PF07715">
    <property type="entry name" value="Plug"/>
    <property type="match status" value="1"/>
</dbReference>
<dbReference type="GO" id="GO:0044718">
    <property type="term" value="P:siderophore transmembrane transport"/>
    <property type="evidence" value="ECO:0007669"/>
    <property type="project" value="TreeGrafter"/>
</dbReference>
<keyword evidence="3 8" id="KW-1134">Transmembrane beta strand</keyword>
<dbReference type="InterPro" id="IPR036942">
    <property type="entry name" value="Beta-barrel_TonB_sf"/>
</dbReference>
<feature type="domain" description="TonB-dependent receptor plug" evidence="10">
    <location>
        <begin position="121"/>
        <end position="223"/>
    </location>
</feature>
<evidence type="ECO:0000256" key="5">
    <source>
        <dbReference type="ARBA" id="ARBA00022729"/>
    </source>
</evidence>
<evidence type="ECO:0000256" key="2">
    <source>
        <dbReference type="ARBA" id="ARBA00022448"/>
    </source>
</evidence>
<dbReference type="PROSITE" id="PS52016">
    <property type="entry name" value="TONB_DEPENDENT_REC_3"/>
    <property type="match status" value="1"/>
</dbReference>
<dbReference type="HOGENOM" id="CLU_008287_18_0_10"/>
<protein>
    <submittedName>
        <fullName evidence="11">TonB-dependent receptor plug</fullName>
    </submittedName>
</protein>
<dbReference type="InterPro" id="IPR012910">
    <property type="entry name" value="Plug_dom"/>
</dbReference>
<reference evidence="12" key="2">
    <citation type="submission" date="2011-02" db="EMBL/GenBank/DDBJ databases">
        <title>The complete genome of Fluviicola taffensis DSM 16823.</title>
        <authorList>
            <consortium name="US DOE Joint Genome Institute (JGI-PGF)"/>
            <person name="Lucas S."/>
            <person name="Copeland A."/>
            <person name="Lapidus A."/>
            <person name="Bruce D."/>
            <person name="Goodwin L."/>
            <person name="Pitluck S."/>
            <person name="Kyrpides N."/>
            <person name="Mavromatis K."/>
            <person name="Ivanova N."/>
            <person name="Mikhailova N."/>
            <person name="Pagani I."/>
            <person name="Chertkov O."/>
            <person name="Detter J.C."/>
            <person name="Han C."/>
            <person name="Tapia R."/>
            <person name="Land M."/>
            <person name="Hauser L."/>
            <person name="Markowitz V."/>
            <person name="Cheng J.-F."/>
            <person name="Hugenholtz P."/>
            <person name="Woyke T."/>
            <person name="Wu D."/>
            <person name="Tindall B."/>
            <person name="Pomrenke H.G."/>
            <person name="Brambilla E."/>
            <person name="Klenk H.-P."/>
            <person name="Eisen J.A."/>
        </authorList>
    </citation>
    <scope>NUCLEOTIDE SEQUENCE [LARGE SCALE GENOMIC DNA]</scope>
    <source>
        <strain evidence="12">DSM 16823 / RW262 / RW262</strain>
    </source>
</reference>
<dbReference type="AlphaFoldDB" id="F2IG56"/>
<evidence type="ECO:0000256" key="9">
    <source>
        <dbReference type="SAM" id="SignalP"/>
    </source>
</evidence>
<organism evidence="11 12">
    <name type="scientific">Fluviicola taffensis (strain DSM 16823 / NCIMB 13979 / RW262)</name>
    <dbReference type="NCBI Taxonomy" id="755732"/>
    <lineage>
        <taxon>Bacteria</taxon>
        <taxon>Pseudomonadati</taxon>
        <taxon>Bacteroidota</taxon>
        <taxon>Flavobacteriia</taxon>
        <taxon>Flavobacteriales</taxon>
        <taxon>Crocinitomicaceae</taxon>
        <taxon>Fluviicola</taxon>
    </lineage>
</organism>
<name>F2IG56_FLUTR</name>
<sequence length="748" mass="83865" precursor="true">MQKVVLLLIGCILSGFVSAQDTLYIKDDTGSVVPYAQISLQDFTGKNTKYVQSNEQGVLVIPVAYYANASQLIVKVNTDGFHQEVDTISKGSSHRVKLATNSKDIDEVVVTGQLGAGSITNSTNKVKVIDRATIEAKGAINLRDLLQNELNIRVNQDQILGSGMSMLGIGGEGVKILIDGVPIIGRQNGNVDLSQINLSNIERVEIVEGPLSTNYGSNAMAGTINLISKKPKNKGFDINVGAFYETVGNYNLNAGITSRVKNHSISAYGARNFFDGWTPGDNWIEFPKKEVADSGRFQQWKMKEQVFGGLKYAYKFKKIEIIPSLDLFREKIVNRGYPRAPFQIAAFDDEYVTNRQNGGLEVIGWLKTNLKLDVQLNYSNYKRIKNSYLTDLTTLDRKLLANSEQDTSRFILYFNRTTLTRNNIEKKFNYEVGYDINYEVGHGNRIENKRKEIGDFAVFGTFNYAPWTWLNIKPGLRFTYNTLYKEAFMPALNVKLGKKKHILRGSIASGFRSPSIKELFMEFVDVNHKIFGNPDLKPEISNHVQGWYNFNWEPKKFTFGFELSGYYQDIQNRISLSQSSDGINYSYFNIDQFYARGIQSLVKVGQKQWNVSVGFNYIGTASNYSAGRYAYSPELVSNLSYQLKNGTTKFSVFYKYTGKVVAYFINDDASITQNFISDYQLLDVQVQQWFLKKTLGVSLGGKNLLNVTNVNSGSGSSGGAHSSSSGTAPIAWGRSFYANITYLIKSKQ</sequence>
<dbReference type="Gene3D" id="2.170.130.10">
    <property type="entry name" value="TonB-dependent receptor, plug domain"/>
    <property type="match status" value="1"/>
</dbReference>
<keyword evidence="7 8" id="KW-0998">Cell outer membrane</keyword>
<dbReference type="PANTHER" id="PTHR30069">
    <property type="entry name" value="TONB-DEPENDENT OUTER MEMBRANE RECEPTOR"/>
    <property type="match status" value="1"/>
</dbReference>
<dbReference type="SUPFAM" id="SSF56935">
    <property type="entry name" value="Porins"/>
    <property type="match status" value="1"/>
</dbReference>
<evidence type="ECO:0000313" key="12">
    <source>
        <dbReference type="Proteomes" id="UP000007463"/>
    </source>
</evidence>
<dbReference type="OrthoDB" id="9764669at2"/>
<evidence type="ECO:0000256" key="3">
    <source>
        <dbReference type="ARBA" id="ARBA00022452"/>
    </source>
</evidence>
<keyword evidence="4 8" id="KW-0812">Transmembrane</keyword>
<keyword evidence="6 8" id="KW-0472">Membrane</keyword>
<feature type="signal peptide" evidence="9">
    <location>
        <begin position="1"/>
        <end position="19"/>
    </location>
</feature>
<comment type="subcellular location">
    <subcellularLocation>
        <location evidence="1 8">Cell outer membrane</location>
        <topology evidence="1 8">Multi-pass membrane protein</topology>
    </subcellularLocation>
</comment>
<proteinExistence type="inferred from homology"/>
<keyword evidence="11" id="KW-0675">Receptor</keyword>
<dbReference type="Gene3D" id="2.40.170.20">
    <property type="entry name" value="TonB-dependent receptor, beta-barrel domain"/>
    <property type="match status" value="1"/>
</dbReference>
<dbReference type="InterPro" id="IPR039426">
    <property type="entry name" value="TonB-dep_rcpt-like"/>
</dbReference>
<dbReference type="KEGG" id="fte:Fluta_2710"/>
<evidence type="ECO:0000259" key="10">
    <source>
        <dbReference type="Pfam" id="PF07715"/>
    </source>
</evidence>
<evidence type="ECO:0000313" key="11">
    <source>
        <dbReference type="EMBL" id="AEA44691.1"/>
    </source>
</evidence>